<dbReference type="CDD" id="cd06353">
    <property type="entry name" value="PBP1_Med-like"/>
    <property type="match status" value="1"/>
</dbReference>
<evidence type="ECO:0000256" key="2">
    <source>
        <dbReference type="ARBA" id="ARBA00008610"/>
    </source>
</evidence>
<dbReference type="PROSITE" id="PS51257">
    <property type="entry name" value="PROKAR_LIPOPROTEIN"/>
    <property type="match status" value="1"/>
</dbReference>
<comment type="caution">
    <text evidence="9">The sequence shown here is derived from an EMBL/GenBank/DDBJ whole genome shotgun (WGS) entry which is preliminary data.</text>
</comment>
<evidence type="ECO:0000256" key="5">
    <source>
        <dbReference type="ARBA" id="ARBA00023136"/>
    </source>
</evidence>
<evidence type="ECO:0000259" key="8">
    <source>
        <dbReference type="Pfam" id="PF02608"/>
    </source>
</evidence>
<dbReference type="InterPro" id="IPR003760">
    <property type="entry name" value="PnrA-like"/>
</dbReference>
<organism evidence="9 10">
    <name type="scientific">Bacillus suaedaesalsae</name>
    <dbReference type="NCBI Taxonomy" id="2810349"/>
    <lineage>
        <taxon>Bacteria</taxon>
        <taxon>Bacillati</taxon>
        <taxon>Bacillota</taxon>
        <taxon>Bacilli</taxon>
        <taxon>Bacillales</taxon>
        <taxon>Bacillaceae</taxon>
        <taxon>Bacillus</taxon>
    </lineage>
</organism>
<dbReference type="EMBL" id="JAFELM010000030">
    <property type="protein sequence ID" value="MBM6618298.1"/>
    <property type="molecule type" value="Genomic_DNA"/>
</dbReference>
<dbReference type="Pfam" id="PF02608">
    <property type="entry name" value="Bmp"/>
    <property type="match status" value="1"/>
</dbReference>
<keyword evidence="4 7" id="KW-0732">Signal</keyword>
<evidence type="ECO:0000256" key="7">
    <source>
        <dbReference type="SAM" id="SignalP"/>
    </source>
</evidence>
<evidence type="ECO:0000313" key="9">
    <source>
        <dbReference type="EMBL" id="MBM6618298.1"/>
    </source>
</evidence>
<evidence type="ECO:0000256" key="1">
    <source>
        <dbReference type="ARBA" id="ARBA00004193"/>
    </source>
</evidence>
<keyword evidence="10" id="KW-1185">Reference proteome</keyword>
<feature type="chain" id="PRO_5045127000" evidence="7">
    <location>
        <begin position="23"/>
        <end position="319"/>
    </location>
</feature>
<dbReference type="PANTHER" id="PTHR34296">
    <property type="entry name" value="TRANSCRIPTIONAL ACTIVATOR PROTEIN MED"/>
    <property type="match status" value="1"/>
</dbReference>
<dbReference type="InterPro" id="IPR028082">
    <property type="entry name" value="Peripla_BP_I"/>
</dbReference>
<sequence length="319" mass="35327">MKKPIIAIILILLFLISGCSNSSSSGAIQKVGLLVPETVNDQVWGTKGYKGLLRIQSAFDAEVFYKEGMDNEDTVSDAIREFSDKDITLIFGHGSEYASWFNKLAPKYPNIHFVCFNGDVIGDNVTSLNFKSDAMGFFGGMVASEMTKTNKVGVIAAFEWQPEVNGFFEGAHYQNPEVEVKINYTEHWDNVDVAMQQLDQMLASGVDVVYPAGDGFNVPMIEKLKEEGLYAIGFISDQSDLGEATVLTSTVQHVDLLYEVVAKDFNEGKLKPGNLYFDFDDKVITMGKFSSEVRPEVQAKINESVETYIKTGNLPNQVD</sequence>
<dbReference type="PANTHER" id="PTHR34296:SF2">
    <property type="entry name" value="ABC TRANSPORTER GUANOSINE-BINDING PROTEIN NUPN"/>
    <property type="match status" value="1"/>
</dbReference>
<keyword evidence="5" id="KW-0472">Membrane</keyword>
<keyword evidence="6" id="KW-0449">Lipoprotein</keyword>
<comment type="subcellular location">
    <subcellularLocation>
        <location evidence="1">Cell membrane</location>
        <topology evidence="1">Lipid-anchor</topology>
    </subcellularLocation>
</comment>
<accession>A0ABS2DLE1</accession>
<name>A0ABS2DLE1_9BACI</name>
<feature type="signal peptide" evidence="7">
    <location>
        <begin position="1"/>
        <end position="22"/>
    </location>
</feature>
<keyword evidence="3" id="KW-1003">Cell membrane</keyword>
<dbReference type="RefSeq" id="WP_204203650.1">
    <property type="nucleotide sequence ID" value="NZ_JAFELM010000030.1"/>
</dbReference>
<reference evidence="9 10" key="1">
    <citation type="submission" date="2021-02" db="EMBL/GenBank/DDBJ databases">
        <title>Bacillus sp. RD4P76, an endophyte from a halophyte.</title>
        <authorList>
            <person name="Sun J.-Q."/>
        </authorList>
    </citation>
    <scope>NUCLEOTIDE SEQUENCE [LARGE SCALE GENOMIC DNA]</scope>
    <source>
        <strain evidence="9 10">RD4P76</strain>
    </source>
</reference>
<protein>
    <submittedName>
        <fullName evidence="9">BMP family ABC transporter substrate-binding protein</fullName>
    </submittedName>
</protein>
<dbReference type="InterPro" id="IPR050957">
    <property type="entry name" value="BMP_lipoprotein"/>
</dbReference>
<dbReference type="SUPFAM" id="SSF53822">
    <property type="entry name" value="Periplasmic binding protein-like I"/>
    <property type="match status" value="1"/>
</dbReference>
<evidence type="ECO:0000256" key="4">
    <source>
        <dbReference type="ARBA" id="ARBA00022729"/>
    </source>
</evidence>
<comment type="similarity">
    <text evidence="2">Belongs to the BMP lipoprotein family.</text>
</comment>
<evidence type="ECO:0000313" key="10">
    <source>
        <dbReference type="Proteomes" id="UP001518925"/>
    </source>
</evidence>
<evidence type="ECO:0000256" key="3">
    <source>
        <dbReference type="ARBA" id="ARBA00022475"/>
    </source>
</evidence>
<evidence type="ECO:0000256" key="6">
    <source>
        <dbReference type="ARBA" id="ARBA00023288"/>
    </source>
</evidence>
<feature type="domain" description="ABC transporter substrate-binding protein PnrA-like" evidence="8">
    <location>
        <begin position="28"/>
        <end position="316"/>
    </location>
</feature>
<proteinExistence type="inferred from homology"/>
<dbReference type="Gene3D" id="3.40.50.2300">
    <property type="match status" value="2"/>
</dbReference>
<gene>
    <name evidence="9" type="ORF">JR050_11570</name>
</gene>
<dbReference type="Proteomes" id="UP001518925">
    <property type="component" value="Unassembled WGS sequence"/>
</dbReference>